<keyword evidence="3" id="KW-1185">Reference proteome</keyword>
<evidence type="ECO:0000313" key="2">
    <source>
        <dbReference type="EMBL" id="MFC7141288.1"/>
    </source>
</evidence>
<organism evidence="2 3">
    <name type="scientific">Halosimplex aquaticum</name>
    <dbReference type="NCBI Taxonomy" id="3026162"/>
    <lineage>
        <taxon>Archaea</taxon>
        <taxon>Methanobacteriati</taxon>
        <taxon>Methanobacteriota</taxon>
        <taxon>Stenosarchaea group</taxon>
        <taxon>Halobacteria</taxon>
        <taxon>Halobacteriales</taxon>
        <taxon>Haloarculaceae</taxon>
        <taxon>Halosimplex</taxon>
    </lineage>
</organism>
<evidence type="ECO:0000256" key="1">
    <source>
        <dbReference type="SAM" id="MobiDB-lite"/>
    </source>
</evidence>
<name>A0ABD5Y1K8_9EURY</name>
<proteinExistence type="predicted"/>
<feature type="region of interest" description="Disordered" evidence="1">
    <location>
        <begin position="1"/>
        <end position="23"/>
    </location>
</feature>
<evidence type="ECO:0000313" key="3">
    <source>
        <dbReference type="Proteomes" id="UP001596432"/>
    </source>
</evidence>
<reference evidence="2 3" key="1">
    <citation type="journal article" date="2019" name="Int. J. Syst. Evol. Microbiol.">
        <title>The Global Catalogue of Microorganisms (GCM) 10K type strain sequencing project: providing services to taxonomists for standard genome sequencing and annotation.</title>
        <authorList>
            <consortium name="The Broad Institute Genomics Platform"/>
            <consortium name="The Broad Institute Genome Sequencing Center for Infectious Disease"/>
            <person name="Wu L."/>
            <person name="Ma J."/>
        </authorList>
    </citation>
    <scope>NUCLEOTIDE SEQUENCE [LARGE SCALE GENOMIC DNA]</scope>
    <source>
        <strain evidence="2 3">XZYJT29</strain>
    </source>
</reference>
<dbReference type="GeneID" id="98324037"/>
<dbReference type="AlphaFoldDB" id="A0ABD5Y1K8"/>
<gene>
    <name evidence="2" type="ORF">ACFQMA_15790</name>
</gene>
<dbReference type="EMBL" id="JBHTAS010000001">
    <property type="protein sequence ID" value="MFC7141288.1"/>
    <property type="molecule type" value="Genomic_DNA"/>
</dbReference>
<dbReference type="RefSeq" id="WP_274322374.1">
    <property type="nucleotide sequence ID" value="NZ_CP118158.1"/>
</dbReference>
<accession>A0ABD5Y1K8</accession>
<dbReference type="Pfam" id="PF24018">
    <property type="entry name" value="DUF7331"/>
    <property type="match status" value="1"/>
</dbReference>
<protein>
    <submittedName>
        <fullName evidence="2">Uncharacterized protein</fullName>
    </submittedName>
</protein>
<feature type="compositionally biased region" description="Basic and acidic residues" evidence="1">
    <location>
        <begin position="9"/>
        <end position="22"/>
    </location>
</feature>
<dbReference type="InterPro" id="IPR055755">
    <property type="entry name" value="DUF7331"/>
</dbReference>
<sequence length="56" mass="6382">MTPNATDDSDGRHATGEERPRYAELNIGDEEFVIYDRENHEAWIQSTEAVPVEESC</sequence>
<dbReference type="Proteomes" id="UP001596432">
    <property type="component" value="Unassembled WGS sequence"/>
</dbReference>
<comment type="caution">
    <text evidence="2">The sequence shown here is derived from an EMBL/GenBank/DDBJ whole genome shotgun (WGS) entry which is preliminary data.</text>
</comment>